<accession>A0A223LIP1</accession>
<name>A0A223LIP1_9CAUD</name>
<protein>
    <submittedName>
        <fullName evidence="1">Uncharacterized protein</fullName>
    </submittedName>
</protein>
<reference evidence="2" key="1">
    <citation type="submission" date="2017-07" db="EMBL/GenBank/DDBJ databases">
        <authorList>
            <person name="Bickmore M.X."/>
            <person name="Vaden K."/>
            <person name="Brady T.S."/>
            <person name="Tateoka O.B."/>
            <person name="Carter J.L."/>
            <person name="Pape J.A."/>
            <person name="Robinson D.M."/>
            <person name="Russell K.A."/>
            <person name="Staley L.A."/>
            <person name="Stettler J.M."/>
            <person name="Townsend M.H."/>
            <person name="Wienclaw T."/>
            <person name="Williamson T.L."/>
            <person name="Kruger J.L."/>
            <person name="Berg J.A."/>
            <person name="Sharma R."/>
            <person name="Payne A.M."/>
            <person name="Fajardo C.P."/>
            <person name="Breakwell D.P."/>
            <person name="Hope S."/>
            <person name="Grose J.H."/>
        </authorList>
    </citation>
    <scope>NUCLEOTIDE SEQUENCE [LARGE SCALE GENOMIC DNA]</scope>
</reference>
<dbReference type="Proteomes" id="UP000222624">
    <property type="component" value="Genome"/>
</dbReference>
<sequence>MRVAIMNTAAIINNTLSADKQEGFNPNLLSLMNVSEKLFKIESPSTNTHALLVEKIDLGELFCNTPIDLRGLTFTDSPAVDLTGWTQSLNVDIFQNLPKLDNEEWEYIADEDVLGKHFLNAIRLTGLVTLSRTEVSLSVLDNVMTIEADNAMLYKGKVDVLLPE</sequence>
<organism evidence="1 2">
    <name type="scientific">Erwinia phage vB_EamM_Joad</name>
    <dbReference type="NCBI Taxonomy" id="2026081"/>
    <lineage>
        <taxon>Viruses</taxon>
        <taxon>Duplodnaviria</taxon>
        <taxon>Heunggongvirae</taxon>
        <taxon>Uroviricota</taxon>
        <taxon>Caudoviricetes</taxon>
        <taxon>Chimalliviridae</taxon>
        <taxon>Risingsunvirus</taxon>
        <taxon>Risingsunvirus risingsun</taxon>
    </lineage>
</organism>
<proteinExistence type="predicted"/>
<evidence type="ECO:0000313" key="2">
    <source>
        <dbReference type="Proteomes" id="UP000222624"/>
    </source>
</evidence>
<evidence type="ECO:0000313" key="1">
    <source>
        <dbReference type="EMBL" id="ASU03845.1"/>
    </source>
</evidence>
<gene>
    <name evidence="1" type="ORF">JOAD_70</name>
</gene>
<dbReference type="EMBL" id="MF459647">
    <property type="protein sequence ID" value="ASU03845.1"/>
    <property type="molecule type" value="Genomic_DNA"/>
</dbReference>